<dbReference type="InterPro" id="IPR014284">
    <property type="entry name" value="RNA_pol_sigma-70_dom"/>
</dbReference>
<dbReference type="InterPro" id="IPR007627">
    <property type="entry name" value="RNA_pol_sigma70_r2"/>
</dbReference>
<dbReference type="Gene3D" id="1.10.10.10">
    <property type="entry name" value="Winged helix-like DNA-binding domain superfamily/Winged helix DNA-binding domain"/>
    <property type="match status" value="1"/>
</dbReference>
<evidence type="ECO:0000256" key="2">
    <source>
        <dbReference type="ARBA" id="ARBA00023015"/>
    </source>
</evidence>
<dbReference type="PANTHER" id="PTHR43133">
    <property type="entry name" value="RNA POLYMERASE ECF-TYPE SIGMA FACTO"/>
    <property type="match status" value="1"/>
</dbReference>
<feature type="domain" description="RNA polymerase sigma-70 region 2" evidence="5">
    <location>
        <begin position="11"/>
        <end position="74"/>
    </location>
</feature>
<dbReference type="RefSeq" id="WP_152502420.1">
    <property type="nucleotide sequence ID" value="NZ_CP120863.1"/>
</dbReference>
<dbReference type="CDD" id="cd06171">
    <property type="entry name" value="Sigma70_r4"/>
    <property type="match status" value="1"/>
</dbReference>
<name>A0ABY8EYL7_9HYPH</name>
<evidence type="ECO:0000313" key="8">
    <source>
        <dbReference type="Proteomes" id="UP001209803"/>
    </source>
</evidence>
<reference evidence="7 8" key="1">
    <citation type="submission" date="2023-03" db="EMBL/GenBank/DDBJ databases">
        <title>Roseibium porphyridii sp. nov. and Roseibium rhodosorbium sp. nov. isolated from marine algae, Porphyridium cruentum and Rhodosorus marinus, respectively.</title>
        <authorList>
            <person name="Lee M.W."/>
            <person name="Choi B.J."/>
            <person name="Lee J.K."/>
            <person name="Choi D.G."/>
            <person name="Baek J.H."/>
            <person name="Bayburt H."/>
            <person name="Kim J.M."/>
            <person name="Han D.M."/>
            <person name="Kim K.H."/>
            <person name="Jeon C.O."/>
        </authorList>
    </citation>
    <scope>NUCLEOTIDE SEQUENCE [LARGE SCALE GENOMIC DNA]</scope>
    <source>
        <strain evidence="7 8">KMA01</strain>
    </source>
</reference>
<protein>
    <submittedName>
        <fullName evidence="7">RNA polymerase sigma factor</fullName>
    </submittedName>
</protein>
<dbReference type="Pfam" id="PF08281">
    <property type="entry name" value="Sigma70_r4_2"/>
    <property type="match status" value="1"/>
</dbReference>
<organism evidence="7 8">
    <name type="scientific">Roseibium porphyridii</name>
    <dbReference type="NCBI Taxonomy" id="2866279"/>
    <lineage>
        <taxon>Bacteria</taxon>
        <taxon>Pseudomonadati</taxon>
        <taxon>Pseudomonadota</taxon>
        <taxon>Alphaproteobacteria</taxon>
        <taxon>Hyphomicrobiales</taxon>
        <taxon>Stappiaceae</taxon>
        <taxon>Roseibium</taxon>
    </lineage>
</organism>
<evidence type="ECO:0000256" key="1">
    <source>
        <dbReference type="ARBA" id="ARBA00010641"/>
    </source>
</evidence>
<dbReference type="PANTHER" id="PTHR43133:SF25">
    <property type="entry name" value="RNA POLYMERASE SIGMA FACTOR RFAY-RELATED"/>
    <property type="match status" value="1"/>
</dbReference>
<dbReference type="InterPro" id="IPR013249">
    <property type="entry name" value="RNA_pol_sigma70_r4_t2"/>
</dbReference>
<dbReference type="InterPro" id="IPR039425">
    <property type="entry name" value="RNA_pol_sigma-70-like"/>
</dbReference>
<dbReference type="Proteomes" id="UP001209803">
    <property type="component" value="Chromosome"/>
</dbReference>
<keyword evidence="4" id="KW-0804">Transcription</keyword>
<dbReference type="InterPro" id="IPR013325">
    <property type="entry name" value="RNA_pol_sigma_r2"/>
</dbReference>
<evidence type="ECO:0000259" key="6">
    <source>
        <dbReference type="Pfam" id="PF08281"/>
    </source>
</evidence>
<dbReference type="InterPro" id="IPR036388">
    <property type="entry name" value="WH-like_DNA-bd_sf"/>
</dbReference>
<comment type="similarity">
    <text evidence="1">Belongs to the sigma-70 factor family. ECF subfamily.</text>
</comment>
<dbReference type="EMBL" id="CP120863">
    <property type="protein sequence ID" value="WFE88208.1"/>
    <property type="molecule type" value="Genomic_DNA"/>
</dbReference>
<proteinExistence type="inferred from homology"/>
<evidence type="ECO:0000313" key="7">
    <source>
        <dbReference type="EMBL" id="WFE88208.1"/>
    </source>
</evidence>
<keyword evidence="8" id="KW-1185">Reference proteome</keyword>
<accession>A0ABY8EYL7</accession>
<dbReference type="SUPFAM" id="SSF88659">
    <property type="entry name" value="Sigma3 and sigma4 domains of RNA polymerase sigma factors"/>
    <property type="match status" value="1"/>
</dbReference>
<dbReference type="InterPro" id="IPR013324">
    <property type="entry name" value="RNA_pol_sigma_r3/r4-like"/>
</dbReference>
<sequence length="164" mass="18303">MTDPFCGLLIEKLPNLRRYALSLCRSGDQADDLVQSTVERALKARSSFDPASKIEAWLFRILRNAWIDILRKNKVRGHELEYDDAPEIADNVCHQGDARLMVSSVMAAVEQLPDGQREVLLLVSVEGLSYAEVAEILEVPMGTIMSRLCRARRALASKMGLSSE</sequence>
<evidence type="ECO:0000256" key="3">
    <source>
        <dbReference type="ARBA" id="ARBA00023082"/>
    </source>
</evidence>
<dbReference type="Pfam" id="PF04542">
    <property type="entry name" value="Sigma70_r2"/>
    <property type="match status" value="1"/>
</dbReference>
<evidence type="ECO:0000256" key="4">
    <source>
        <dbReference type="ARBA" id="ARBA00023163"/>
    </source>
</evidence>
<keyword evidence="2" id="KW-0805">Transcription regulation</keyword>
<dbReference type="Gene3D" id="1.10.1740.10">
    <property type="match status" value="1"/>
</dbReference>
<dbReference type="SUPFAM" id="SSF88946">
    <property type="entry name" value="Sigma2 domain of RNA polymerase sigma factors"/>
    <property type="match status" value="1"/>
</dbReference>
<feature type="domain" description="RNA polymerase sigma factor 70 region 4 type 2" evidence="6">
    <location>
        <begin position="105"/>
        <end position="155"/>
    </location>
</feature>
<evidence type="ECO:0000259" key="5">
    <source>
        <dbReference type="Pfam" id="PF04542"/>
    </source>
</evidence>
<gene>
    <name evidence="7" type="ORF">K1718_18825</name>
</gene>
<keyword evidence="3" id="KW-0731">Sigma factor</keyword>
<dbReference type="NCBIfam" id="TIGR02937">
    <property type="entry name" value="sigma70-ECF"/>
    <property type="match status" value="1"/>
</dbReference>